<organism evidence="1 2">
    <name type="scientific">Marine Group I thaumarchaeote SCGC AAA799-B03</name>
    <dbReference type="NCBI Taxonomy" id="1502289"/>
    <lineage>
        <taxon>Archaea</taxon>
        <taxon>Nitrososphaerota</taxon>
        <taxon>Marine Group I</taxon>
    </lineage>
</organism>
<dbReference type="Proteomes" id="UP000029384">
    <property type="component" value="Unassembled WGS sequence"/>
</dbReference>
<gene>
    <name evidence="1" type="ORF">AAA799B03_00957</name>
</gene>
<reference evidence="1 2" key="1">
    <citation type="submission" date="2014-06" db="EMBL/GenBank/DDBJ databases">
        <authorList>
            <person name="Ngugi D.K."/>
            <person name="Blom J."/>
            <person name="Alam I."/>
            <person name="Rashid M."/>
            <person name="Baalawi W."/>
            <person name="Zhang G."/>
            <person name="Hikmawan T."/>
            <person name="Guan Y."/>
            <person name="Antunes A."/>
            <person name="Siam R."/>
            <person name="El-Dorry H."/>
            <person name="Bajic V."/>
            <person name="Stingl U."/>
        </authorList>
    </citation>
    <scope>NUCLEOTIDE SEQUENCE [LARGE SCALE GENOMIC DNA]</scope>
    <source>
        <strain evidence="1">SCGC AAA799-B03</strain>
    </source>
</reference>
<dbReference type="AlphaFoldDB" id="A0A087S6Y2"/>
<name>A0A087S6Y2_9ARCH</name>
<dbReference type="EMBL" id="JOTA01000019">
    <property type="protein sequence ID" value="KFM21486.1"/>
    <property type="molecule type" value="Genomic_DNA"/>
</dbReference>
<accession>A0A087S6Y2</accession>
<keyword evidence="2" id="KW-1185">Reference proteome</keyword>
<evidence type="ECO:0000313" key="2">
    <source>
        <dbReference type="Proteomes" id="UP000029384"/>
    </source>
</evidence>
<proteinExistence type="predicted"/>
<comment type="caution">
    <text evidence="1">The sequence shown here is derived from an EMBL/GenBank/DDBJ whole genome shotgun (WGS) entry which is preliminary data.</text>
</comment>
<sequence>MGYSLSQLRQKLMRKIGGISCQNCNYDTFGALLFTYKEHDCSKKNGILSTTRYQFYLNNLEQAKQDLEILCYNCHRQKMTRQSRSKDSKYQKYSRIYDIKQRKQIMTLLNQYNCVNCGEDDFEVLEIDHIKGIGNRLFKVFKSKRKEWLYFINNPQKIQEELQILCRNCRKLKQFGVLQEPITVCC</sequence>
<protein>
    <submittedName>
        <fullName evidence="1">Uncharacterized protein</fullName>
    </submittedName>
</protein>
<evidence type="ECO:0000313" key="1">
    <source>
        <dbReference type="EMBL" id="KFM21486.1"/>
    </source>
</evidence>